<evidence type="ECO:0000313" key="11">
    <source>
        <dbReference type="EMBL" id="SFQ65985.1"/>
    </source>
</evidence>
<keyword evidence="12" id="KW-1185">Reference proteome</keyword>
<evidence type="ECO:0000313" key="12">
    <source>
        <dbReference type="Proteomes" id="UP000198734"/>
    </source>
</evidence>
<dbReference type="SUPFAM" id="SSF53850">
    <property type="entry name" value="Periplasmic binding protein-like II"/>
    <property type="match status" value="1"/>
</dbReference>
<evidence type="ECO:0000256" key="2">
    <source>
        <dbReference type="ARBA" id="ARBA00005695"/>
    </source>
</evidence>
<name>A0A1I6ABE8_9BACI</name>
<dbReference type="InterPro" id="IPR000914">
    <property type="entry name" value="SBP_5_dom"/>
</dbReference>
<dbReference type="InterPro" id="IPR039424">
    <property type="entry name" value="SBP_5"/>
</dbReference>
<dbReference type="GO" id="GO:0030288">
    <property type="term" value="C:outer membrane-bounded periplasmic space"/>
    <property type="evidence" value="ECO:0007669"/>
    <property type="project" value="UniProtKB-ARBA"/>
</dbReference>
<keyword evidence="5" id="KW-0571">Peptide transport</keyword>
<dbReference type="PROSITE" id="PS51257">
    <property type="entry name" value="PROKAR_LIPOPROTEIN"/>
    <property type="match status" value="1"/>
</dbReference>
<comment type="subcellular location">
    <subcellularLocation>
        <location evidence="1">Cell membrane</location>
        <topology evidence="1">Lipid-anchor</topology>
    </subcellularLocation>
</comment>
<reference evidence="12" key="1">
    <citation type="submission" date="2016-10" db="EMBL/GenBank/DDBJ databases">
        <authorList>
            <person name="Varghese N."/>
            <person name="Submissions S."/>
        </authorList>
    </citation>
    <scope>NUCLEOTIDE SEQUENCE [LARGE SCALE GENOMIC DNA]</scope>
    <source>
        <strain evidence="12">DSM 11706</strain>
    </source>
</reference>
<dbReference type="Gene3D" id="3.10.105.10">
    <property type="entry name" value="Dipeptide-binding Protein, Domain 3"/>
    <property type="match status" value="1"/>
</dbReference>
<dbReference type="PANTHER" id="PTHR30290">
    <property type="entry name" value="PERIPLASMIC BINDING COMPONENT OF ABC TRANSPORTER"/>
    <property type="match status" value="1"/>
</dbReference>
<proteinExistence type="inferred from homology"/>
<evidence type="ECO:0000256" key="9">
    <source>
        <dbReference type="SAM" id="SignalP"/>
    </source>
</evidence>
<dbReference type="FunFam" id="3.10.105.10:FF:000001">
    <property type="entry name" value="Oligopeptide ABC transporter, oligopeptide-binding protein"/>
    <property type="match status" value="1"/>
</dbReference>
<dbReference type="FunFam" id="3.90.76.10:FF:000001">
    <property type="entry name" value="Oligopeptide ABC transporter substrate-binding protein"/>
    <property type="match status" value="1"/>
</dbReference>
<feature type="domain" description="Solute-binding protein family 5" evidence="10">
    <location>
        <begin position="95"/>
        <end position="472"/>
    </location>
</feature>
<gene>
    <name evidence="11" type="ORF">SAMN05421670_3237</name>
</gene>
<evidence type="ECO:0000256" key="1">
    <source>
        <dbReference type="ARBA" id="ARBA00004193"/>
    </source>
</evidence>
<evidence type="ECO:0000259" key="10">
    <source>
        <dbReference type="Pfam" id="PF00496"/>
    </source>
</evidence>
<dbReference type="EMBL" id="FOXU01000007">
    <property type="protein sequence ID" value="SFQ65985.1"/>
    <property type="molecule type" value="Genomic_DNA"/>
</dbReference>
<dbReference type="RefSeq" id="WP_093537899.1">
    <property type="nucleotide sequence ID" value="NZ_FOXU01000007.1"/>
</dbReference>
<dbReference type="OrthoDB" id="9801912at2"/>
<protein>
    <submittedName>
        <fullName evidence="11">Dipeptide transport system substrate-binding protein</fullName>
    </submittedName>
</protein>
<dbReference type="PROSITE" id="PS01040">
    <property type="entry name" value="SBP_BACTERIAL_5"/>
    <property type="match status" value="1"/>
</dbReference>
<dbReference type="PANTHER" id="PTHR30290:SF79">
    <property type="entry name" value="DIPEPTIDE-BINDING PROTEIN DPPE"/>
    <property type="match status" value="1"/>
</dbReference>
<evidence type="ECO:0000256" key="7">
    <source>
        <dbReference type="ARBA" id="ARBA00023288"/>
    </source>
</evidence>
<evidence type="ECO:0000256" key="8">
    <source>
        <dbReference type="SAM" id="MobiDB-lite"/>
    </source>
</evidence>
<comment type="similarity">
    <text evidence="2">Belongs to the bacterial solute-binding protein 5 family.</text>
</comment>
<dbReference type="GO" id="GO:1904680">
    <property type="term" value="F:peptide transmembrane transporter activity"/>
    <property type="evidence" value="ECO:0007669"/>
    <property type="project" value="TreeGrafter"/>
</dbReference>
<dbReference type="InterPro" id="IPR030678">
    <property type="entry name" value="Peptide/Ni-bd"/>
</dbReference>
<dbReference type="STRING" id="126156.SAMN05421670_3237"/>
<feature type="region of interest" description="Disordered" evidence="8">
    <location>
        <begin position="25"/>
        <end position="45"/>
    </location>
</feature>
<evidence type="ECO:0000256" key="6">
    <source>
        <dbReference type="ARBA" id="ARBA00023139"/>
    </source>
</evidence>
<dbReference type="Proteomes" id="UP000198734">
    <property type="component" value="Unassembled WGS sequence"/>
</dbReference>
<keyword evidence="6" id="KW-0564">Palmitate</keyword>
<keyword evidence="7" id="KW-0449">Lipoprotein</keyword>
<organism evidence="11 12">
    <name type="scientific">Psychrobacillus psychrotolerans</name>
    <dbReference type="NCBI Taxonomy" id="126156"/>
    <lineage>
        <taxon>Bacteria</taxon>
        <taxon>Bacillati</taxon>
        <taxon>Bacillota</taxon>
        <taxon>Bacilli</taxon>
        <taxon>Bacillales</taxon>
        <taxon>Bacillaceae</taxon>
        <taxon>Psychrobacillus</taxon>
    </lineage>
</organism>
<accession>A0A1I6ABE8</accession>
<evidence type="ECO:0000256" key="4">
    <source>
        <dbReference type="ARBA" id="ARBA00022729"/>
    </source>
</evidence>
<dbReference type="PIRSF" id="PIRSF002741">
    <property type="entry name" value="MppA"/>
    <property type="match status" value="1"/>
</dbReference>
<dbReference type="Gene3D" id="3.90.76.10">
    <property type="entry name" value="Dipeptide-binding Protein, Domain 1"/>
    <property type="match status" value="1"/>
</dbReference>
<dbReference type="GO" id="GO:0015833">
    <property type="term" value="P:peptide transport"/>
    <property type="evidence" value="ECO:0007669"/>
    <property type="project" value="UniProtKB-KW"/>
</dbReference>
<keyword evidence="5" id="KW-0653">Protein transport</keyword>
<dbReference type="GO" id="GO:0043190">
    <property type="term" value="C:ATP-binding cassette (ABC) transporter complex"/>
    <property type="evidence" value="ECO:0007669"/>
    <property type="project" value="InterPro"/>
</dbReference>
<feature type="chain" id="PRO_5039340796" evidence="9">
    <location>
        <begin position="22"/>
        <end position="550"/>
    </location>
</feature>
<evidence type="ECO:0000256" key="3">
    <source>
        <dbReference type="ARBA" id="ARBA00022448"/>
    </source>
</evidence>
<dbReference type="Pfam" id="PF00496">
    <property type="entry name" value="SBP_bac_5"/>
    <property type="match status" value="1"/>
</dbReference>
<keyword evidence="3" id="KW-0813">Transport</keyword>
<sequence length="550" mass="61607">MKKWLMLFVVALFVLVLSACTATKDAGEKKETNTGNEGEEKETAVETETEKILKLNNGNEPTSFDPSVGFDAVSWNALNNLMEGLVRLSKDHVAEPATAEKIDVTEDGLTYTFTIRDDANWSNGEPVLASDFVYGWLHMLNPETASPAAFLAYFIDGAEAYNSGEGAAEDVAIKAVEEKVFEVKLNAPTEAFLNIITNPSFFPVNEKVATENATWYTEADTFVGNGPFKLTAWEHDVSFTFAKNENYWDADTVKLDKVEWAMVDDSNTEYQMYETEELDVSGVPAELADQLLDSPELKNEDQAGLYFYRFNVSQEPFTNKKIRQAFGLAVDQQEIVEFVTKNGEKPAEGFVPYGFVGPDGKEFRETAGKLVGFDAEKAKSLLAEGMKEEGYTELPEVTLTYSTSDTHKKIAEALQSKFKEVLGVDVVLQNVEASVFATEQKEFKYQLSRSSFLFDYADPVNALESFITGSSMNRTTWSDAKFDKLIADIKNETDEAKRWEMLIQADALLMDEMPIFPVHYYNQVTLEKPTISGIVRHPVGYMDLKWADKE</sequence>
<dbReference type="Gene3D" id="3.40.190.10">
    <property type="entry name" value="Periplasmic binding protein-like II"/>
    <property type="match status" value="1"/>
</dbReference>
<keyword evidence="4 9" id="KW-0732">Signal</keyword>
<dbReference type="InterPro" id="IPR023765">
    <property type="entry name" value="SBP_5_CS"/>
</dbReference>
<dbReference type="CDD" id="cd08504">
    <property type="entry name" value="PBP2_OppA"/>
    <property type="match status" value="1"/>
</dbReference>
<dbReference type="AlphaFoldDB" id="A0A1I6ABE8"/>
<evidence type="ECO:0000256" key="5">
    <source>
        <dbReference type="ARBA" id="ARBA00022856"/>
    </source>
</evidence>
<feature type="signal peptide" evidence="9">
    <location>
        <begin position="1"/>
        <end position="21"/>
    </location>
</feature>